<evidence type="ECO:0000256" key="1">
    <source>
        <dbReference type="ARBA" id="ARBA00022679"/>
    </source>
</evidence>
<dbReference type="RefSeq" id="XP_010497622.1">
    <property type="nucleotide sequence ID" value="XM_010499320.1"/>
</dbReference>
<dbReference type="InterPro" id="IPR013709">
    <property type="entry name" value="2-isopropylmalate_synth_dimer"/>
</dbReference>
<feature type="domain" description="2-isopropylmalate synthase LeuA allosteric (dimerisation)" evidence="2">
    <location>
        <begin position="2"/>
        <end position="78"/>
    </location>
</feature>
<dbReference type="InterPro" id="IPR036230">
    <property type="entry name" value="LeuA_allosteric_dom_sf"/>
</dbReference>
<name>A0ABM0Y9J3_CAMSA</name>
<dbReference type="Gene3D" id="3.30.160.270">
    <property type="match status" value="1"/>
</dbReference>
<reference evidence="4" key="2">
    <citation type="submission" date="2025-08" db="UniProtKB">
        <authorList>
            <consortium name="RefSeq"/>
        </authorList>
    </citation>
    <scope>IDENTIFICATION</scope>
    <source>
        <tissue evidence="4">Leaf</tissue>
    </source>
</reference>
<proteinExistence type="predicted"/>
<accession>A0ABM0Y9J3</accession>
<keyword evidence="1" id="KW-0808">Transferase</keyword>
<sequence>CSMGTGPVDSAYKAVDLIVKEPATLLEYSMNAVTEGIDAIATTRVLIRGSNKYSSTNAITGEEVLRTFSGTGSEIDIVVS</sequence>
<dbReference type="Proteomes" id="UP000694864">
    <property type="component" value="Unplaced"/>
</dbReference>
<gene>
    <name evidence="4" type="primary">LOC104774971</name>
</gene>
<dbReference type="SUPFAM" id="SSF110921">
    <property type="entry name" value="2-isopropylmalate synthase LeuA, allosteric (dimerisation) domain"/>
    <property type="match status" value="1"/>
</dbReference>
<dbReference type="GeneID" id="104774971"/>
<dbReference type="Pfam" id="PF08502">
    <property type="entry name" value="LeuA_dimer"/>
    <property type="match status" value="1"/>
</dbReference>
<keyword evidence="3" id="KW-1185">Reference proteome</keyword>
<feature type="non-terminal residue" evidence="4">
    <location>
        <position position="1"/>
    </location>
</feature>
<protein>
    <submittedName>
        <fullName evidence="4">2-isopropylmalate synthase 1, chloroplastic-like</fullName>
    </submittedName>
</protein>
<evidence type="ECO:0000313" key="4">
    <source>
        <dbReference type="RefSeq" id="XP_010497622.1"/>
    </source>
</evidence>
<organism evidence="3 4">
    <name type="scientific">Camelina sativa</name>
    <name type="common">False flax</name>
    <name type="synonym">Myagrum sativum</name>
    <dbReference type="NCBI Taxonomy" id="90675"/>
    <lineage>
        <taxon>Eukaryota</taxon>
        <taxon>Viridiplantae</taxon>
        <taxon>Streptophyta</taxon>
        <taxon>Embryophyta</taxon>
        <taxon>Tracheophyta</taxon>
        <taxon>Spermatophyta</taxon>
        <taxon>Magnoliopsida</taxon>
        <taxon>eudicotyledons</taxon>
        <taxon>Gunneridae</taxon>
        <taxon>Pentapetalae</taxon>
        <taxon>rosids</taxon>
        <taxon>malvids</taxon>
        <taxon>Brassicales</taxon>
        <taxon>Brassicaceae</taxon>
        <taxon>Camelineae</taxon>
        <taxon>Camelina</taxon>
    </lineage>
</organism>
<evidence type="ECO:0000313" key="3">
    <source>
        <dbReference type="Proteomes" id="UP000694864"/>
    </source>
</evidence>
<feature type="non-terminal residue" evidence="4">
    <location>
        <position position="80"/>
    </location>
</feature>
<reference evidence="3" key="1">
    <citation type="journal article" date="2014" name="Nat. Commun.">
        <title>The emerging biofuel crop Camelina sativa retains a highly undifferentiated hexaploid genome structure.</title>
        <authorList>
            <person name="Kagale S."/>
            <person name="Koh C."/>
            <person name="Nixon J."/>
            <person name="Bollina V."/>
            <person name="Clarke W.E."/>
            <person name="Tuteja R."/>
            <person name="Spillane C."/>
            <person name="Robinson S.J."/>
            <person name="Links M.G."/>
            <person name="Clarke C."/>
            <person name="Higgins E.E."/>
            <person name="Huebert T."/>
            <person name="Sharpe A.G."/>
            <person name="Parkin I.A."/>
        </authorList>
    </citation>
    <scope>NUCLEOTIDE SEQUENCE [LARGE SCALE GENOMIC DNA]</scope>
    <source>
        <strain evidence="3">cv. DH55</strain>
    </source>
</reference>
<evidence type="ECO:0000259" key="2">
    <source>
        <dbReference type="Pfam" id="PF08502"/>
    </source>
</evidence>